<dbReference type="AlphaFoldDB" id="A0A4U7NA38"/>
<evidence type="ECO:0000313" key="2">
    <source>
        <dbReference type="Proteomes" id="UP000306575"/>
    </source>
</evidence>
<gene>
    <name evidence="1" type="ORF">FAP39_00005</name>
</gene>
<organism evidence="1 2">
    <name type="scientific">Shimia litoralis</name>
    <dbReference type="NCBI Taxonomy" id="420403"/>
    <lineage>
        <taxon>Bacteria</taxon>
        <taxon>Pseudomonadati</taxon>
        <taxon>Pseudomonadota</taxon>
        <taxon>Alphaproteobacteria</taxon>
        <taxon>Rhodobacterales</taxon>
        <taxon>Roseobacteraceae</taxon>
    </lineage>
</organism>
<dbReference type="Proteomes" id="UP000306575">
    <property type="component" value="Unassembled WGS sequence"/>
</dbReference>
<evidence type="ECO:0000313" key="1">
    <source>
        <dbReference type="EMBL" id="TKZ22296.1"/>
    </source>
</evidence>
<keyword evidence="2" id="KW-1185">Reference proteome</keyword>
<accession>A0A4U7NA38</accession>
<protein>
    <submittedName>
        <fullName evidence="1">Uncharacterized protein</fullName>
    </submittedName>
</protein>
<sequence length="220" mass="24448">MIGYPAHKLINLAQIRFAEQLADLPISGVFQNIARQHRLRSYATLNSLEALLAQPDIKTLAPVAIGETREWLMSPKDQPPNVDQIELAVAKPHILETVTTAQALGFILDCTPSVLKGRNALVAKMRNPQGARLRLVGTGALPKDTAPSARMPELQEMSPKAYWRMVLARRSCIHARGDQILFDLNNEYSQSGRHTESGVLPARLGIRKLVRRYLGWDGKT</sequence>
<proteinExistence type="predicted"/>
<dbReference type="EMBL" id="SULI01000001">
    <property type="protein sequence ID" value="TKZ22296.1"/>
    <property type="molecule type" value="Genomic_DNA"/>
</dbReference>
<name>A0A4U7NA38_9RHOB</name>
<comment type="caution">
    <text evidence="1">The sequence shown here is derived from an EMBL/GenBank/DDBJ whole genome shotgun (WGS) entry which is preliminary data.</text>
</comment>
<reference evidence="1 2" key="1">
    <citation type="submission" date="2019-04" db="EMBL/GenBank/DDBJ databases">
        <title>Genome sequence of Pelagicola litoralis CL-ES2.</title>
        <authorList>
            <person name="Cao J."/>
        </authorList>
    </citation>
    <scope>NUCLEOTIDE SEQUENCE [LARGE SCALE GENOMIC DNA]</scope>
    <source>
        <strain evidence="1 2">CL-ES2</strain>
    </source>
</reference>
<dbReference type="RefSeq" id="WP_138014315.1">
    <property type="nucleotide sequence ID" value="NZ_SULI01000001.1"/>
</dbReference>